<evidence type="ECO:0000259" key="13">
    <source>
        <dbReference type="Pfam" id="PF00278"/>
    </source>
</evidence>
<feature type="modified residue" description="N6-(pyridoxal phosphate)lysine" evidence="11">
    <location>
        <position position="131"/>
    </location>
</feature>
<evidence type="ECO:0000259" key="14">
    <source>
        <dbReference type="Pfam" id="PF02784"/>
    </source>
</evidence>
<dbReference type="InterPro" id="IPR000183">
    <property type="entry name" value="Orn/DAP/Arg_de-COase"/>
</dbReference>
<dbReference type="Pfam" id="PF02784">
    <property type="entry name" value="Orn_Arg_deC_N"/>
    <property type="match status" value="1"/>
</dbReference>
<evidence type="ECO:0000256" key="5">
    <source>
        <dbReference type="ARBA" id="ARBA00023239"/>
    </source>
</evidence>
<dbReference type="SUPFAM" id="SSF50621">
    <property type="entry name" value="Alanine racemase C-terminal domain-like"/>
    <property type="match status" value="1"/>
</dbReference>
<dbReference type="PANTHER" id="PTHR11482">
    <property type="entry name" value="ARGININE/DIAMINOPIMELATE/ORNITHINE DECARBOXYLASE"/>
    <property type="match status" value="1"/>
</dbReference>
<organism evidence="15 16">
    <name type="scientific">Folsomia candida</name>
    <name type="common">Springtail</name>
    <dbReference type="NCBI Taxonomy" id="158441"/>
    <lineage>
        <taxon>Eukaryota</taxon>
        <taxon>Metazoa</taxon>
        <taxon>Ecdysozoa</taxon>
        <taxon>Arthropoda</taxon>
        <taxon>Hexapoda</taxon>
        <taxon>Collembola</taxon>
        <taxon>Entomobryomorpha</taxon>
        <taxon>Isotomoidea</taxon>
        <taxon>Isotomidae</taxon>
        <taxon>Proisotominae</taxon>
        <taxon>Folsomia</taxon>
    </lineage>
</organism>
<evidence type="ECO:0000256" key="9">
    <source>
        <dbReference type="ARBA" id="ARBA00046672"/>
    </source>
</evidence>
<evidence type="ECO:0000313" key="15">
    <source>
        <dbReference type="EMBL" id="OXA44097.1"/>
    </source>
</evidence>
<dbReference type="Pfam" id="PF00278">
    <property type="entry name" value="Orn_DAP_Arg_deC"/>
    <property type="match status" value="1"/>
</dbReference>
<dbReference type="OMA" id="ANCKETK"/>
<keyword evidence="16" id="KW-1185">Reference proteome</keyword>
<dbReference type="InterPro" id="IPR002433">
    <property type="entry name" value="Orn_de-COase"/>
</dbReference>
<name>A0A226DHB7_FOLCA</name>
<dbReference type="Proteomes" id="UP000198287">
    <property type="component" value="Unassembled WGS sequence"/>
</dbReference>
<dbReference type="EMBL" id="LNIX01000020">
    <property type="protein sequence ID" value="OXA44097.1"/>
    <property type="molecule type" value="Genomic_DNA"/>
</dbReference>
<comment type="pathway">
    <text evidence="6">Amine and polyamine biosynthesis; putrescine biosynthesis via L-ornithine pathway; putrescine from L-ornithine: step 1/1.</text>
</comment>
<feature type="domain" description="Orn/DAP/Arg decarboxylase 2 N-terminal" evidence="14">
    <location>
        <begin position="108"/>
        <end position="347"/>
    </location>
</feature>
<accession>A0A226DHB7</accession>
<keyword evidence="4" id="KW-0620">Polyamine biosynthesis</keyword>
<comment type="function">
    <text evidence="8">Catalyzes the first and rate-limiting step of polyamine biosynthesis that converts ornithine into putrescine, which is the precursor for the polyamines, spermidine and spermine. Polyamines are essential for cell proliferation and are implicated in cellular processes, ranging from DNA replication to apoptosis.</text>
</comment>
<evidence type="ECO:0000256" key="10">
    <source>
        <dbReference type="ARBA" id="ARBA00049127"/>
    </source>
</evidence>
<evidence type="ECO:0000313" key="16">
    <source>
        <dbReference type="Proteomes" id="UP000198287"/>
    </source>
</evidence>
<evidence type="ECO:0000256" key="7">
    <source>
        <dbReference type="ARBA" id="ARBA00034138"/>
    </source>
</evidence>
<proteinExistence type="inferred from homology"/>
<protein>
    <recommendedName>
        <fullName evidence="7">ornithine decarboxylase</fullName>
        <ecNumber evidence="7">4.1.1.17</ecNumber>
    </recommendedName>
</protein>
<dbReference type="PROSITE" id="PS00878">
    <property type="entry name" value="ODR_DC_2_1"/>
    <property type="match status" value="1"/>
</dbReference>
<dbReference type="EC" id="4.1.1.17" evidence="7"/>
<dbReference type="GO" id="GO:0005737">
    <property type="term" value="C:cytoplasm"/>
    <property type="evidence" value="ECO:0007669"/>
    <property type="project" value="TreeGrafter"/>
</dbReference>
<dbReference type="CDD" id="cd00622">
    <property type="entry name" value="PLPDE_III_ODC"/>
    <property type="match status" value="1"/>
</dbReference>
<dbReference type="InterPro" id="IPR022644">
    <property type="entry name" value="De-COase2_N"/>
</dbReference>
<comment type="cofactor">
    <cofactor evidence="1 11">
        <name>pyridoxal 5'-phosphate</name>
        <dbReference type="ChEBI" id="CHEBI:597326"/>
    </cofactor>
</comment>
<dbReference type="PANTHER" id="PTHR11482:SF6">
    <property type="entry name" value="ORNITHINE DECARBOXYLASE 1-RELATED"/>
    <property type="match status" value="1"/>
</dbReference>
<dbReference type="Gene3D" id="2.40.37.10">
    <property type="entry name" value="Lyase, Ornithine Decarboxylase, Chain A, domain 1"/>
    <property type="match status" value="1"/>
</dbReference>
<evidence type="ECO:0000256" key="2">
    <source>
        <dbReference type="ARBA" id="ARBA00008872"/>
    </source>
</evidence>
<comment type="similarity">
    <text evidence="2 12">Belongs to the Orn/Lys/Arg decarboxylase class-II family.</text>
</comment>
<evidence type="ECO:0000256" key="12">
    <source>
        <dbReference type="RuleBase" id="RU003737"/>
    </source>
</evidence>
<dbReference type="GO" id="GO:0033387">
    <property type="term" value="P:putrescine biosynthetic process from arginine, via ornithine"/>
    <property type="evidence" value="ECO:0007669"/>
    <property type="project" value="TreeGrafter"/>
</dbReference>
<dbReference type="GO" id="GO:0004586">
    <property type="term" value="F:ornithine decarboxylase activity"/>
    <property type="evidence" value="ECO:0007669"/>
    <property type="project" value="UniProtKB-EC"/>
</dbReference>
<comment type="subunit">
    <text evidence="9">Homodimer. Only the dimer is catalytically active, as the active sites are constructed of residues from both monomers.</text>
</comment>
<feature type="domain" description="Orn/DAP/Arg decarboxylase 2 C-terminal" evidence="13">
    <location>
        <begin position="366"/>
        <end position="459"/>
    </location>
</feature>
<feature type="active site" description="Proton donor" evidence="11">
    <location>
        <position position="418"/>
    </location>
</feature>
<keyword evidence="5" id="KW-0456">Lyase</keyword>
<dbReference type="InterPro" id="IPR022643">
    <property type="entry name" value="De-COase2_C"/>
</dbReference>
<dbReference type="InterPro" id="IPR009006">
    <property type="entry name" value="Ala_racemase/Decarboxylase_C"/>
</dbReference>
<evidence type="ECO:0000256" key="3">
    <source>
        <dbReference type="ARBA" id="ARBA00022898"/>
    </source>
</evidence>
<dbReference type="SUPFAM" id="SSF51419">
    <property type="entry name" value="PLP-binding barrel"/>
    <property type="match status" value="1"/>
</dbReference>
<dbReference type="InterPro" id="IPR022653">
    <property type="entry name" value="De-COase2_pyr-phos_BS"/>
</dbReference>
<dbReference type="FunFam" id="3.20.20.10:FF:000005">
    <property type="entry name" value="Ornithine decarboxylase"/>
    <property type="match status" value="1"/>
</dbReference>
<evidence type="ECO:0000256" key="1">
    <source>
        <dbReference type="ARBA" id="ARBA00001933"/>
    </source>
</evidence>
<evidence type="ECO:0000256" key="11">
    <source>
        <dbReference type="PIRSR" id="PIRSR600183-50"/>
    </source>
</evidence>
<evidence type="ECO:0000256" key="6">
    <source>
        <dbReference type="ARBA" id="ARBA00034115"/>
    </source>
</evidence>
<reference evidence="15 16" key="1">
    <citation type="submission" date="2015-12" db="EMBL/GenBank/DDBJ databases">
        <title>The genome of Folsomia candida.</title>
        <authorList>
            <person name="Faddeeva A."/>
            <person name="Derks M.F."/>
            <person name="Anvar Y."/>
            <person name="Smit S."/>
            <person name="Van Straalen N."/>
            <person name="Roelofs D."/>
        </authorList>
    </citation>
    <scope>NUCLEOTIDE SEQUENCE [LARGE SCALE GENOMIC DNA]</scope>
    <source>
        <strain evidence="15 16">VU population</strain>
        <tissue evidence="15">Whole body</tissue>
    </source>
</reference>
<dbReference type="InterPro" id="IPR029066">
    <property type="entry name" value="PLP-binding_barrel"/>
</dbReference>
<dbReference type="Gene3D" id="3.20.20.10">
    <property type="entry name" value="Alanine racemase"/>
    <property type="match status" value="1"/>
</dbReference>
<dbReference type="AlphaFoldDB" id="A0A226DHB7"/>
<dbReference type="PRINTS" id="PR01182">
    <property type="entry name" value="ORNDCRBXLASE"/>
</dbReference>
<gene>
    <name evidence="15" type="ORF">Fcan01_21039</name>
</gene>
<dbReference type="PRINTS" id="PR01179">
    <property type="entry name" value="ODADCRBXLASE"/>
</dbReference>
<dbReference type="STRING" id="158441.A0A226DHB7"/>
<comment type="caution">
    <text evidence="15">The sequence shown here is derived from an EMBL/GenBank/DDBJ whole genome shotgun (WGS) entry which is preliminary data.</text>
</comment>
<sequence length="506" mass="57641">MISSQLFIKNGLNPVTNPSQTDIYISRTRAQYLFRHQKNKFQLQSYFSICKNQINFCHLAKMSSGYPGDNQIHVIPNHCDFKCVAKQIAQVARDDKKIEDSYLIFDLTDILHKWNLWHKYMPNIEPHYAVKCNDHPFLLRALAGLGAGFDCASEMEMKAILEIIGEEDKDRIIFAQPCKQNSHLEYAKAHGIEKMTFDCAYELEKIKKLYPNAKPLIRIKEDDEAASSPLGAKFGACVLTEVKPLLKKAKELELDVVGVAFHVGSGAANPRIFEKAIRDSKCVFKWAKEIGLKFHILDIGGGFPAKANCKETKLFTQISKVVRCSLNKYFPPEMGVTVFAEPGRYFAGTAFAACGFIHTLKEKHMKDDHKKYMYYINDGVYGSFNNIMYDHKKPVPELLREIKEGEPKFETAIWGPTCDSLDRIYPAATVCESAANEEDEYAELELCQAGDWLLYRGMGAYTLVASENFNGFPKPELYNVCSKDAWDTFKEFLGEKTFNTQNFLRF</sequence>
<comment type="catalytic activity">
    <reaction evidence="10">
        <text>L-ornithine + H(+) = putrescine + CO2</text>
        <dbReference type="Rhea" id="RHEA:22964"/>
        <dbReference type="ChEBI" id="CHEBI:15378"/>
        <dbReference type="ChEBI" id="CHEBI:16526"/>
        <dbReference type="ChEBI" id="CHEBI:46911"/>
        <dbReference type="ChEBI" id="CHEBI:326268"/>
        <dbReference type="EC" id="4.1.1.17"/>
    </reaction>
</comment>
<evidence type="ECO:0000256" key="8">
    <source>
        <dbReference type="ARBA" id="ARBA00037173"/>
    </source>
</evidence>
<keyword evidence="3 11" id="KW-0663">Pyridoxal phosphate</keyword>
<evidence type="ECO:0000256" key="4">
    <source>
        <dbReference type="ARBA" id="ARBA00023115"/>
    </source>
</evidence>
<dbReference type="OrthoDB" id="5034579at2759"/>